<dbReference type="SUPFAM" id="SSF53383">
    <property type="entry name" value="PLP-dependent transferases"/>
    <property type="match status" value="1"/>
</dbReference>
<keyword evidence="1 4" id="KW-0662">Pyridine nucleotide biosynthesis</keyword>
<feature type="modified residue" description="N6-(pyridoxal phosphate)lysine" evidence="4">
    <location>
        <position position="285"/>
    </location>
</feature>
<reference evidence="8" key="2">
    <citation type="submission" date="2023-11" db="UniProtKB">
        <authorList>
            <consortium name="WormBaseParasite"/>
        </authorList>
    </citation>
    <scope>IDENTIFICATION</scope>
</reference>
<dbReference type="InterPro" id="IPR015421">
    <property type="entry name" value="PyrdxlP-dep_Trfase_major"/>
</dbReference>
<dbReference type="AlphaFoldDB" id="A0AA85KMN4"/>
<evidence type="ECO:0000256" key="5">
    <source>
        <dbReference type="PIRNR" id="PIRNR038800"/>
    </source>
</evidence>
<feature type="binding site" evidence="4">
    <location>
        <position position="371"/>
    </location>
    <ligand>
        <name>pyridoxal 5'-phosphate</name>
        <dbReference type="ChEBI" id="CHEBI:597326"/>
    </ligand>
</feature>
<feature type="binding site" evidence="4">
    <location>
        <position position="343"/>
    </location>
    <ligand>
        <name>pyridoxal 5'-phosphate</name>
        <dbReference type="ChEBI" id="CHEBI:597326"/>
    </ligand>
</feature>
<keyword evidence="7" id="KW-1185">Reference proteome</keyword>
<dbReference type="PIRSF" id="PIRSF038800">
    <property type="entry name" value="KYNU"/>
    <property type="match status" value="1"/>
</dbReference>
<proteinExistence type="inferred from homology"/>
<comment type="similarity">
    <text evidence="4 5">Belongs to the kynureninase family.</text>
</comment>
<evidence type="ECO:0000256" key="3">
    <source>
        <dbReference type="ARBA" id="ARBA00022898"/>
    </source>
</evidence>
<dbReference type="GO" id="GO:0019441">
    <property type="term" value="P:L-tryptophan catabolic process to kynurenine"/>
    <property type="evidence" value="ECO:0007669"/>
    <property type="project" value="TreeGrafter"/>
</dbReference>
<comment type="pathway">
    <text evidence="4 5">Amino-acid degradation; L-kynurenine degradation; L-alanine and anthranilate from L-kynurenine: step 1/1.</text>
</comment>
<name>A0AA85KMN4_TRIRE</name>
<keyword evidence="4 5" id="KW-0963">Cytoplasm</keyword>
<comment type="catalytic activity">
    <reaction evidence="4 5">
        <text>L-kynurenine + H2O = anthranilate + L-alanine + H(+)</text>
        <dbReference type="Rhea" id="RHEA:16813"/>
        <dbReference type="ChEBI" id="CHEBI:15377"/>
        <dbReference type="ChEBI" id="CHEBI:15378"/>
        <dbReference type="ChEBI" id="CHEBI:16567"/>
        <dbReference type="ChEBI" id="CHEBI:57959"/>
        <dbReference type="ChEBI" id="CHEBI:57972"/>
        <dbReference type="EC" id="3.7.1.3"/>
    </reaction>
</comment>
<dbReference type="WBParaSite" id="TREG1_88740.1">
    <property type="protein sequence ID" value="TREG1_88740.1"/>
    <property type="gene ID" value="TREG1_88740"/>
</dbReference>
<evidence type="ECO:0000313" key="7">
    <source>
        <dbReference type="Proteomes" id="UP000050795"/>
    </source>
</evidence>
<comment type="cofactor">
    <cofactor evidence="4 5">
        <name>pyridoxal 5'-phosphate</name>
        <dbReference type="ChEBI" id="CHEBI:597326"/>
    </cofactor>
</comment>
<dbReference type="InterPro" id="IPR010111">
    <property type="entry name" value="Kynureninase"/>
</dbReference>
<dbReference type="GO" id="GO:0019805">
    <property type="term" value="P:quinolinate biosynthetic process"/>
    <property type="evidence" value="ECO:0007669"/>
    <property type="project" value="UniProtKB-UniRule"/>
</dbReference>
<comment type="subunit">
    <text evidence="4 5">Homodimer.</text>
</comment>
<dbReference type="InterPro" id="IPR000192">
    <property type="entry name" value="Aminotrans_V_dom"/>
</dbReference>
<dbReference type="GO" id="GO:0005737">
    <property type="term" value="C:cytoplasm"/>
    <property type="evidence" value="ECO:0007669"/>
    <property type="project" value="UniProtKB-SubCell"/>
</dbReference>
<reference evidence="7" key="1">
    <citation type="submission" date="2022-06" db="EMBL/GenBank/DDBJ databases">
        <authorList>
            <person name="Berger JAMES D."/>
            <person name="Berger JAMES D."/>
        </authorList>
    </citation>
    <scope>NUCLEOTIDE SEQUENCE [LARGE SCALE GENOMIC DNA]</scope>
</reference>
<evidence type="ECO:0000256" key="4">
    <source>
        <dbReference type="HAMAP-Rule" id="MF_03017"/>
    </source>
</evidence>
<feature type="binding site" evidence="4">
    <location>
        <position position="146"/>
    </location>
    <ligand>
        <name>pyridoxal 5'-phosphate</name>
        <dbReference type="ChEBI" id="CHEBI:597326"/>
    </ligand>
</feature>
<dbReference type="PANTHER" id="PTHR14084">
    <property type="entry name" value="KYNURENINASE"/>
    <property type="match status" value="1"/>
</dbReference>
<evidence type="ECO:0000259" key="6">
    <source>
        <dbReference type="Pfam" id="PF00266"/>
    </source>
</evidence>
<dbReference type="GO" id="GO:0030429">
    <property type="term" value="F:kynureninase activity"/>
    <property type="evidence" value="ECO:0007669"/>
    <property type="project" value="UniProtKB-UniRule"/>
</dbReference>
<feature type="binding site" evidence="4">
    <location>
        <position position="284"/>
    </location>
    <ligand>
        <name>pyridoxal 5'-phosphate</name>
        <dbReference type="ChEBI" id="CHEBI:597326"/>
    </ligand>
</feature>
<feature type="binding site" evidence="4">
    <location>
        <position position="262"/>
    </location>
    <ligand>
        <name>pyridoxal 5'-phosphate</name>
        <dbReference type="ChEBI" id="CHEBI:597326"/>
    </ligand>
</feature>
<dbReference type="GO" id="GO:0030170">
    <property type="term" value="F:pyridoxal phosphate binding"/>
    <property type="evidence" value="ECO:0007669"/>
    <property type="project" value="UniProtKB-UniRule"/>
</dbReference>
<feature type="binding site" evidence="4">
    <location>
        <position position="259"/>
    </location>
    <ligand>
        <name>pyridoxal 5'-phosphate</name>
        <dbReference type="ChEBI" id="CHEBI:597326"/>
    </ligand>
</feature>
<comment type="pathway">
    <text evidence="4 5">Cofactor biosynthesis; NAD(+) biosynthesis; quinolinate from L-kynurenine: step 2/3.</text>
</comment>
<sequence>MATCYAEQQLKLLANDYQVDINSIDFALELDKNDSLHSYRSEFHLPDYNEVMKVIQSKSDNTSRGNDASDSPKLVLYFCGNSMGLQPTRLKAYLDSILNEWRDLGVLAYHYGKLPASYCDKQLSIDCAQWIVNAQASEVSITCNLSVNMHMLIAKFYRPKGDKNCILIEDGIFPSDLYVLESQINWHGLTPDECIIKIKPRVNEYCLRNEDILQAIKQNQHRIALIWLPGVQYVTGQLFNMEEITQWGHEYSQCPVGWDLAHAVGNVPLRLHDWNVDMAVWCSYKYLNGSPGAIGGLFVHERHHHQEGSYGPKFIESNSNNNNTKNNTNSIHNEISGPQLTGWWSHRSETRLDLTGHMELAKGADAYRISNPPLLLAAALTVSLDIVKSCGGMHRLREKSIQLTNYLEYLITKSPLALPNNQYQLVTPSNPSERGAQLTLSFTFANVEKVYENLLQLGAICDYRKPSFLRISPIPLYNSFEDVYLFVKCLRQTFNNTTN</sequence>
<feature type="domain" description="Aminotransferase class V" evidence="6">
    <location>
        <begin position="210"/>
        <end position="324"/>
    </location>
</feature>
<dbReference type="Pfam" id="PF22580">
    <property type="entry name" value="KYNU_C"/>
    <property type="match status" value="1"/>
</dbReference>
<organism evidence="7 8">
    <name type="scientific">Trichobilharzia regenti</name>
    <name type="common">Nasal bird schistosome</name>
    <dbReference type="NCBI Taxonomy" id="157069"/>
    <lineage>
        <taxon>Eukaryota</taxon>
        <taxon>Metazoa</taxon>
        <taxon>Spiralia</taxon>
        <taxon>Lophotrochozoa</taxon>
        <taxon>Platyhelminthes</taxon>
        <taxon>Trematoda</taxon>
        <taxon>Digenea</taxon>
        <taxon>Strigeidida</taxon>
        <taxon>Schistosomatoidea</taxon>
        <taxon>Schistosomatidae</taxon>
        <taxon>Trichobilharzia</taxon>
    </lineage>
</organism>
<dbReference type="Pfam" id="PF00266">
    <property type="entry name" value="Aminotran_5"/>
    <property type="match status" value="1"/>
</dbReference>
<comment type="subcellular location">
    <subcellularLocation>
        <location evidence="4 5">Cytoplasm</location>
    </subcellularLocation>
</comment>
<dbReference type="GO" id="GO:0097053">
    <property type="term" value="P:L-kynurenine catabolic process"/>
    <property type="evidence" value="ECO:0007669"/>
    <property type="project" value="UniProtKB-UniRule"/>
</dbReference>
<dbReference type="GO" id="GO:0043420">
    <property type="term" value="P:anthranilate metabolic process"/>
    <property type="evidence" value="ECO:0007669"/>
    <property type="project" value="UniProtKB-UniRule"/>
</dbReference>
<dbReference type="InterPro" id="IPR015424">
    <property type="entry name" value="PyrdxlP-dep_Trfase"/>
</dbReference>
<evidence type="ECO:0000313" key="8">
    <source>
        <dbReference type="WBParaSite" id="TREG1_88740.1"/>
    </source>
</evidence>
<protein>
    <recommendedName>
        <fullName evidence="4 5">Kynureninase</fullName>
        <ecNumber evidence="4 5">3.7.1.3</ecNumber>
    </recommendedName>
    <alternativeName>
        <fullName evidence="4">L-kynurenine hydrolase</fullName>
    </alternativeName>
</protein>
<dbReference type="Gene3D" id="3.90.1150.10">
    <property type="entry name" value="Aspartate Aminotransferase, domain 1"/>
    <property type="match status" value="1"/>
</dbReference>
<accession>A0AA85KMN4</accession>
<dbReference type="Gene3D" id="3.40.640.10">
    <property type="entry name" value="Type I PLP-dependent aspartate aminotransferase-like (Major domain)"/>
    <property type="match status" value="1"/>
</dbReference>
<dbReference type="Proteomes" id="UP000050795">
    <property type="component" value="Unassembled WGS sequence"/>
</dbReference>
<dbReference type="InterPro" id="IPR015422">
    <property type="entry name" value="PyrdxlP-dep_Trfase_small"/>
</dbReference>
<dbReference type="GO" id="GO:0034354">
    <property type="term" value="P:'de novo' NAD+ biosynthetic process from L-tryptophan"/>
    <property type="evidence" value="ECO:0007669"/>
    <property type="project" value="UniProtKB-UniRule"/>
</dbReference>
<dbReference type="HAMAP" id="MF_01970">
    <property type="entry name" value="Kynureninase"/>
    <property type="match status" value="1"/>
</dbReference>
<comment type="caution">
    <text evidence="4">Lacks conserved residue(s) required for the propagation of feature annotation.</text>
</comment>
<feature type="binding site" evidence="4">
    <location>
        <position position="145"/>
    </location>
    <ligand>
        <name>pyridoxal 5'-phosphate</name>
        <dbReference type="ChEBI" id="CHEBI:597326"/>
    </ligand>
</feature>
<dbReference type="PANTHER" id="PTHR14084:SF0">
    <property type="entry name" value="KYNURENINASE"/>
    <property type="match status" value="1"/>
</dbReference>
<keyword evidence="3 4" id="KW-0663">Pyridoxal phosphate</keyword>
<feature type="binding site" evidence="4">
    <location>
        <begin position="173"/>
        <end position="176"/>
    </location>
    <ligand>
        <name>pyridoxal 5'-phosphate</name>
        <dbReference type="ChEBI" id="CHEBI:597326"/>
    </ligand>
</feature>
<dbReference type="EC" id="3.7.1.3" evidence="4 5"/>
<keyword evidence="2 4" id="KW-0378">Hydrolase</keyword>
<evidence type="ECO:0000256" key="1">
    <source>
        <dbReference type="ARBA" id="ARBA00022642"/>
    </source>
</evidence>
<comment type="function">
    <text evidence="4 5">Catalyzes the cleavage of L-kynurenine (L-Kyn) and L-3-hydroxykynurenine (L-3OHKyn) into anthranilic acid (AA) and 3-hydroxyanthranilic acid (3-OHAA), respectively.</text>
</comment>
<evidence type="ECO:0000256" key="2">
    <source>
        <dbReference type="ARBA" id="ARBA00022801"/>
    </source>
</evidence>
<comment type="catalytic activity">
    <reaction evidence="5">
        <text>3-hydroxy-L-kynurenine + H2O = 3-hydroxyanthranilate + L-alanine + H(+)</text>
        <dbReference type="Rhea" id="RHEA:25143"/>
        <dbReference type="ChEBI" id="CHEBI:15377"/>
        <dbReference type="ChEBI" id="CHEBI:15378"/>
        <dbReference type="ChEBI" id="CHEBI:36559"/>
        <dbReference type="ChEBI" id="CHEBI:57972"/>
        <dbReference type="ChEBI" id="CHEBI:58125"/>
        <dbReference type="EC" id="3.7.1.3"/>
    </reaction>
</comment>